<feature type="region of interest" description="Disordered" evidence="10">
    <location>
        <begin position="217"/>
        <end position="280"/>
    </location>
</feature>
<accession>A0AAW0XBY6</accession>
<gene>
    <name evidence="11" type="ORF">OTU49_002061</name>
</gene>
<dbReference type="AlphaFoldDB" id="A0AAW0XBY6"/>
<keyword evidence="5" id="KW-1133">Transmembrane helix</keyword>
<keyword evidence="9" id="KW-0735">Signal-anchor</keyword>
<dbReference type="Pfam" id="PF03567">
    <property type="entry name" value="Sulfotransfer_2"/>
    <property type="match status" value="2"/>
</dbReference>
<comment type="caution">
    <text evidence="11">The sequence shown here is derived from an EMBL/GenBank/DDBJ whole genome shotgun (WGS) entry which is preliminary data.</text>
</comment>
<protein>
    <recommendedName>
        <fullName evidence="9">Carbohydrate sulfotransferase</fullName>
        <ecNumber evidence="9">2.8.2.-</ecNumber>
    </recommendedName>
</protein>
<keyword evidence="6 9" id="KW-0333">Golgi apparatus</keyword>
<dbReference type="GO" id="GO:0008146">
    <property type="term" value="F:sulfotransferase activity"/>
    <property type="evidence" value="ECO:0007669"/>
    <property type="project" value="InterPro"/>
</dbReference>
<organism evidence="11 12">
    <name type="scientific">Cherax quadricarinatus</name>
    <name type="common">Australian red claw crayfish</name>
    <dbReference type="NCBI Taxonomy" id="27406"/>
    <lineage>
        <taxon>Eukaryota</taxon>
        <taxon>Metazoa</taxon>
        <taxon>Ecdysozoa</taxon>
        <taxon>Arthropoda</taxon>
        <taxon>Crustacea</taxon>
        <taxon>Multicrustacea</taxon>
        <taxon>Malacostraca</taxon>
        <taxon>Eumalacostraca</taxon>
        <taxon>Eucarida</taxon>
        <taxon>Decapoda</taxon>
        <taxon>Pleocyemata</taxon>
        <taxon>Astacidea</taxon>
        <taxon>Parastacoidea</taxon>
        <taxon>Parastacidae</taxon>
        <taxon>Cherax</taxon>
    </lineage>
</organism>
<evidence type="ECO:0000256" key="2">
    <source>
        <dbReference type="ARBA" id="ARBA00006339"/>
    </source>
</evidence>
<evidence type="ECO:0000256" key="9">
    <source>
        <dbReference type="RuleBase" id="RU364020"/>
    </source>
</evidence>
<dbReference type="GO" id="GO:0000139">
    <property type="term" value="C:Golgi membrane"/>
    <property type="evidence" value="ECO:0007669"/>
    <property type="project" value="UniProtKB-SubCell"/>
</dbReference>
<dbReference type="GO" id="GO:0016051">
    <property type="term" value="P:carbohydrate biosynthetic process"/>
    <property type="evidence" value="ECO:0007669"/>
    <property type="project" value="InterPro"/>
</dbReference>
<keyword evidence="9" id="KW-0119">Carbohydrate metabolism</keyword>
<dbReference type="EC" id="2.8.2.-" evidence="9"/>
<evidence type="ECO:0000313" key="11">
    <source>
        <dbReference type="EMBL" id="KAK8742018.1"/>
    </source>
</evidence>
<dbReference type="PANTHER" id="PTHR12137:SF54">
    <property type="entry name" value="CARBOHYDRATE SULFOTRANSFERASE"/>
    <property type="match status" value="1"/>
</dbReference>
<sequence>MFPRVPRFPRRVVFTCVYVYCLLMIHRLTDTNQATQQQKAALREDILGRAGVVRAGCSSSPPTLTKLQQHARDATHVSTNLAAYYHNLHLKAALKNIIYLPKYNLSWCLVAKVASTSWTKALLDLRGIIGDAYSDPPLQVVLRQAFRPVDPSRVNHTINTSLKFLFVRHPFQRLVSAYRNKLEDSSLQEDGAYFYKNYGSSIVQRFRKSRESVKAEKTAEVRRNNTDEKNSLRDVHENNEIKTRHRVTSDGRKQENDGEGRKMNDNFSEREREKEEDEYTEFRKEPTFEEYVDYLLNTDVDSYDEHWKPISRLCHVCEFNFDYIIKYENFKEEINYFVEMLKESGRLPTKFHLQWKNRGGTDRETTTKYLSQVSQHKRWLLYEKYYEDFLYFGYTLEDHVRL</sequence>
<dbReference type="InterPro" id="IPR018011">
    <property type="entry name" value="Carb_sulfotrans_8-10"/>
</dbReference>
<comment type="similarity">
    <text evidence="2 9">Belongs to the sulfotransferase 2 family.</text>
</comment>
<evidence type="ECO:0000256" key="7">
    <source>
        <dbReference type="ARBA" id="ARBA00023136"/>
    </source>
</evidence>
<evidence type="ECO:0000256" key="3">
    <source>
        <dbReference type="ARBA" id="ARBA00022679"/>
    </source>
</evidence>
<evidence type="ECO:0000256" key="6">
    <source>
        <dbReference type="ARBA" id="ARBA00023034"/>
    </source>
</evidence>
<proteinExistence type="inferred from homology"/>
<dbReference type="Proteomes" id="UP001445076">
    <property type="component" value="Unassembled WGS sequence"/>
</dbReference>
<evidence type="ECO:0000256" key="1">
    <source>
        <dbReference type="ARBA" id="ARBA00004323"/>
    </source>
</evidence>
<evidence type="ECO:0000256" key="4">
    <source>
        <dbReference type="ARBA" id="ARBA00022692"/>
    </source>
</evidence>
<dbReference type="EMBL" id="JARKIK010000029">
    <property type="protein sequence ID" value="KAK8742018.1"/>
    <property type="molecule type" value="Genomic_DNA"/>
</dbReference>
<dbReference type="InterPro" id="IPR005331">
    <property type="entry name" value="Sulfotransferase"/>
</dbReference>
<keyword evidence="8 9" id="KW-0325">Glycoprotein</keyword>
<evidence type="ECO:0000256" key="10">
    <source>
        <dbReference type="SAM" id="MobiDB-lite"/>
    </source>
</evidence>
<comment type="subcellular location">
    <subcellularLocation>
        <location evidence="1 9">Golgi apparatus membrane</location>
        <topology evidence="1 9">Single-pass type II membrane protein</topology>
    </subcellularLocation>
</comment>
<evidence type="ECO:0000313" key="12">
    <source>
        <dbReference type="Proteomes" id="UP001445076"/>
    </source>
</evidence>
<dbReference type="PANTHER" id="PTHR12137">
    <property type="entry name" value="CARBOHYDRATE SULFOTRANSFERASE"/>
    <property type="match status" value="1"/>
</dbReference>
<feature type="compositionally biased region" description="Basic and acidic residues" evidence="10">
    <location>
        <begin position="217"/>
        <end position="273"/>
    </location>
</feature>
<keyword evidence="3 9" id="KW-0808">Transferase</keyword>
<keyword evidence="12" id="KW-1185">Reference proteome</keyword>
<keyword evidence="7" id="KW-0472">Membrane</keyword>
<evidence type="ECO:0000256" key="5">
    <source>
        <dbReference type="ARBA" id="ARBA00022989"/>
    </source>
</evidence>
<reference evidence="11 12" key="1">
    <citation type="journal article" date="2024" name="BMC Genomics">
        <title>Genome assembly of redclaw crayfish (Cherax quadricarinatus) provides insights into its immune adaptation and hypoxia tolerance.</title>
        <authorList>
            <person name="Liu Z."/>
            <person name="Zheng J."/>
            <person name="Li H."/>
            <person name="Fang K."/>
            <person name="Wang S."/>
            <person name="He J."/>
            <person name="Zhou D."/>
            <person name="Weng S."/>
            <person name="Chi M."/>
            <person name="Gu Z."/>
            <person name="He J."/>
            <person name="Li F."/>
            <person name="Wang M."/>
        </authorList>
    </citation>
    <scope>NUCLEOTIDE SEQUENCE [LARGE SCALE GENOMIC DNA]</scope>
    <source>
        <strain evidence="11">ZL_2023a</strain>
    </source>
</reference>
<evidence type="ECO:0000256" key="8">
    <source>
        <dbReference type="ARBA" id="ARBA00023180"/>
    </source>
</evidence>
<keyword evidence="4" id="KW-0812">Transmembrane</keyword>
<name>A0AAW0XBY6_CHEQU</name>